<organism evidence="7 8">
    <name type="scientific">Neonectria magnoliae</name>
    <dbReference type="NCBI Taxonomy" id="2732573"/>
    <lineage>
        <taxon>Eukaryota</taxon>
        <taxon>Fungi</taxon>
        <taxon>Dikarya</taxon>
        <taxon>Ascomycota</taxon>
        <taxon>Pezizomycotina</taxon>
        <taxon>Sordariomycetes</taxon>
        <taxon>Hypocreomycetidae</taxon>
        <taxon>Hypocreales</taxon>
        <taxon>Nectriaceae</taxon>
        <taxon>Neonectria</taxon>
    </lineage>
</organism>
<sequence>MRVLSLLSGAGVAAAASIGSYARALDDRAISVTAQNLNNFKFYVQHSSAAYCNFDAAAGSKVTCGGACPAVEGDAAKIVASFGGKDTGIAGYVSTDAARKEIVISIRGSSNIRNWITNLDFGQKSCSLLVSGCGVHSGFQEAWNEIAAAAKAAVVSARTANPSYAVVATGHSLGGAVATLAAAYLRKAGIPIDLYTFGSPRVGDADFTNFVTNQAGAEYRVTHAADPVPRLPPIIFGYRHTSPEYWLSGYGSTTVDYSLSEIKVCKGNANTRCNAGTLGLDITAHLTYFQDVSGCAGDSISWRREEMTDAELEKKLNEYAALDVEYVEAQAASYSGPEKETTHPESTRCNTTCM</sequence>
<evidence type="ECO:0000256" key="3">
    <source>
        <dbReference type="ARBA" id="ARBA00048461"/>
    </source>
</evidence>
<evidence type="ECO:0000313" key="7">
    <source>
        <dbReference type="EMBL" id="KAK7432370.1"/>
    </source>
</evidence>
<protein>
    <recommendedName>
        <fullName evidence="6">Fungal lipase-type domain-containing protein</fullName>
    </recommendedName>
</protein>
<keyword evidence="5" id="KW-0732">Signal</keyword>
<feature type="region of interest" description="Disordered" evidence="4">
    <location>
        <begin position="333"/>
        <end position="354"/>
    </location>
</feature>
<name>A0ABR1IGP5_9HYPO</name>
<evidence type="ECO:0000256" key="4">
    <source>
        <dbReference type="SAM" id="MobiDB-lite"/>
    </source>
</evidence>
<dbReference type="InterPro" id="IPR002921">
    <property type="entry name" value="Fungal_lipase-type"/>
</dbReference>
<gene>
    <name evidence="7" type="ORF">QQZ08_000932</name>
</gene>
<comment type="catalytic activity">
    <reaction evidence="3">
        <text>a monoacylglycerol + H2O = glycerol + a fatty acid + H(+)</text>
        <dbReference type="Rhea" id="RHEA:15245"/>
        <dbReference type="ChEBI" id="CHEBI:15377"/>
        <dbReference type="ChEBI" id="CHEBI:15378"/>
        <dbReference type="ChEBI" id="CHEBI:17408"/>
        <dbReference type="ChEBI" id="CHEBI:17754"/>
        <dbReference type="ChEBI" id="CHEBI:28868"/>
    </reaction>
</comment>
<dbReference type="PANTHER" id="PTHR45856:SF11">
    <property type="entry name" value="FUNGAL LIPASE-LIKE DOMAIN-CONTAINING PROTEIN"/>
    <property type="match status" value="1"/>
</dbReference>
<comment type="similarity">
    <text evidence="1">Belongs to the AB hydrolase superfamily. Lipase family. Class 3 subfamily.</text>
</comment>
<comment type="caution">
    <text evidence="7">The sequence shown here is derived from an EMBL/GenBank/DDBJ whole genome shotgun (WGS) entry which is preliminary data.</text>
</comment>
<feature type="domain" description="Fungal lipase-type" evidence="6">
    <location>
        <begin position="103"/>
        <end position="234"/>
    </location>
</feature>
<dbReference type="SUPFAM" id="SSF53474">
    <property type="entry name" value="alpha/beta-Hydrolases"/>
    <property type="match status" value="1"/>
</dbReference>
<dbReference type="InterPro" id="IPR029058">
    <property type="entry name" value="AB_hydrolase_fold"/>
</dbReference>
<keyword evidence="8" id="KW-1185">Reference proteome</keyword>
<accession>A0ABR1IGP5</accession>
<proteinExistence type="inferred from homology"/>
<feature type="signal peptide" evidence="5">
    <location>
        <begin position="1"/>
        <end position="15"/>
    </location>
</feature>
<dbReference type="EMBL" id="JAZAVK010000005">
    <property type="protein sequence ID" value="KAK7432370.1"/>
    <property type="molecule type" value="Genomic_DNA"/>
</dbReference>
<evidence type="ECO:0000256" key="1">
    <source>
        <dbReference type="ARBA" id="ARBA00043996"/>
    </source>
</evidence>
<evidence type="ECO:0000313" key="8">
    <source>
        <dbReference type="Proteomes" id="UP001498421"/>
    </source>
</evidence>
<reference evidence="7 8" key="1">
    <citation type="journal article" date="2025" name="Microbiol. Resour. Announc.">
        <title>Draft genome sequences for Neonectria magnoliae and Neonectria punicea, canker pathogens of Liriodendron tulipifera and Acer saccharum in West Virginia.</title>
        <authorList>
            <person name="Petronek H.M."/>
            <person name="Kasson M.T."/>
            <person name="Metheny A.M."/>
            <person name="Stauder C.M."/>
            <person name="Lovett B."/>
            <person name="Lynch S.C."/>
            <person name="Garnas J.R."/>
            <person name="Kasson L.R."/>
            <person name="Stajich J.E."/>
        </authorList>
    </citation>
    <scope>NUCLEOTIDE SEQUENCE [LARGE SCALE GENOMIC DNA]</scope>
    <source>
        <strain evidence="7 8">NRRL 64651</strain>
    </source>
</reference>
<evidence type="ECO:0000256" key="2">
    <source>
        <dbReference type="ARBA" id="ARBA00047591"/>
    </source>
</evidence>
<feature type="compositionally biased region" description="Basic and acidic residues" evidence="4">
    <location>
        <begin position="337"/>
        <end position="346"/>
    </location>
</feature>
<feature type="chain" id="PRO_5046184671" description="Fungal lipase-type domain-containing protein" evidence="5">
    <location>
        <begin position="16"/>
        <end position="354"/>
    </location>
</feature>
<comment type="catalytic activity">
    <reaction evidence="2">
        <text>a diacylglycerol + H2O = a monoacylglycerol + a fatty acid + H(+)</text>
        <dbReference type="Rhea" id="RHEA:32731"/>
        <dbReference type="ChEBI" id="CHEBI:15377"/>
        <dbReference type="ChEBI" id="CHEBI:15378"/>
        <dbReference type="ChEBI" id="CHEBI:17408"/>
        <dbReference type="ChEBI" id="CHEBI:18035"/>
        <dbReference type="ChEBI" id="CHEBI:28868"/>
    </reaction>
</comment>
<dbReference type="Gene3D" id="3.40.50.1820">
    <property type="entry name" value="alpha/beta hydrolase"/>
    <property type="match status" value="1"/>
</dbReference>
<dbReference type="Proteomes" id="UP001498421">
    <property type="component" value="Unassembled WGS sequence"/>
</dbReference>
<dbReference type="PANTHER" id="PTHR45856">
    <property type="entry name" value="ALPHA/BETA-HYDROLASES SUPERFAMILY PROTEIN"/>
    <property type="match status" value="1"/>
</dbReference>
<dbReference type="Pfam" id="PF01764">
    <property type="entry name" value="Lipase_3"/>
    <property type="match status" value="1"/>
</dbReference>
<evidence type="ECO:0000256" key="5">
    <source>
        <dbReference type="SAM" id="SignalP"/>
    </source>
</evidence>
<dbReference type="CDD" id="cd00519">
    <property type="entry name" value="Lipase_3"/>
    <property type="match status" value="1"/>
</dbReference>
<dbReference type="InterPro" id="IPR051218">
    <property type="entry name" value="Sec_MonoDiacylglyc_Lipase"/>
</dbReference>
<evidence type="ECO:0000259" key="6">
    <source>
        <dbReference type="Pfam" id="PF01764"/>
    </source>
</evidence>